<organism evidence="1 2">
    <name type="scientific">Corynebacterium pilosum</name>
    <dbReference type="NCBI Taxonomy" id="35756"/>
    <lineage>
        <taxon>Bacteria</taxon>
        <taxon>Bacillati</taxon>
        <taxon>Actinomycetota</taxon>
        <taxon>Actinomycetes</taxon>
        <taxon>Mycobacteriales</taxon>
        <taxon>Corynebacteriaceae</taxon>
        <taxon>Corynebacterium</taxon>
    </lineage>
</organism>
<dbReference type="STRING" id="35756.GCA_001044155_01576"/>
<proteinExistence type="predicted"/>
<evidence type="ECO:0000313" key="2">
    <source>
        <dbReference type="Proteomes" id="UP000254467"/>
    </source>
</evidence>
<name>A0A376CJ62_9CORY</name>
<reference evidence="1 2" key="1">
    <citation type="submission" date="2018-06" db="EMBL/GenBank/DDBJ databases">
        <authorList>
            <consortium name="Pathogen Informatics"/>
            <person name="Doyle S."/>
        </authorList>
    </citation>
    <scope>NUCLEOTIDE SEQUENCE [LARGE SCALE GENOMIC DNA]</scope>
    <source>
        <strain evidence="1 2">NCTC11862</strain>
    </source>
</reference>
<dbReference type="AlphaFoldDB" id="A0A376CJ62"/>
<gene>
    <name evidence="1" type="ORF">NCTC11862_00293</name>
</gene>
<sequence>MVEVPADYTTPEAQKLADENQIYFPDFYFMGTEEYLWVGHNETREGAKVSGNGIEIMQVPADK</sequence>
<keyword evidence="2" id="KW-1185">Reference proteome</keyword>
<protein>
    <submittedName>
        <fullName evidence="1">Uncharacterized protein</fullName>
    </submittedName>
</protein>
<dbReference type="RefSeq" id="WP_018580714.1">
    <property type="nucleotide sequence ID" value="NZ_LDYD01000006.1"/>
</dbReference>
<dbReference type="Proteomes" id="UP000254467">
    <property type="component" value="Unassembled WGS sequence"/>
</dbReference>
<accession>A0A376CJ62</accession>
<dbReference type="EMBL" id="UFXQ01000001">
    <property type="protein sequence ID" value="STC68536.1"/>
    <property type="molecule type" value="Genomic_DNA"/>
</dbReference>
<evidence type="ECO:0000313" key="1">
    <source>
        <dbReference type="EMBL" id="STC68536.1"/>
    </source>
</evidence>